<feature type="chain" id="PRO_5042673950" description="Zinc metalloproteinase" evidence="14 17">
    <location>
        <begin position="32"/>
        <end position="603"/>
    </location>
</feature>
<name>A0AAN8IR43_TRICO</name>
<keyword evidence="3 14" id="KW-0964">Secreted</keyword>
<evidence type="ECO:0000256" key="8">
    <source>
        <dbReference type="ARBA" id="ARBA00022801"/>
    </source>
</evidence>
<dbReference type="InterPro" id="IPR001506">
    <property type="entry name" value="Peptidase_M12A"/>
</dbReference>
<evidence type="ECO:0000256" key="12">
    <source>
        <dbReference type="ARBA" id="ARBA00023157"/>
    </source>
</evidence>
<dbReference type="SMART" id="SM00235">
    <property type="entry name" value="ZnMc"/>
    <property type="match status" value="1"/>
</dbReference>
<comment type="cofactor">
    <cofactor evidence="16 17">
        <name>Zn(2+)</name>
        <dbReference type="ChEBI" id="CHEBI:29105"/>
    </cofactor>
    <text evidence="16 17">Binds 1 zinc ion per subunit.</text>
</comment>
<evidence type="ECO:0000256" key="7">
    <source>
        <dbReference type="ARBA" id="ARBA00022729"/>
    </source>
</evidence>
<evidence type="ECO:0000256" key="17">
    <source>
        <dbReference type="RuleBase" id="RU361183"/>
    </source>
</evidence>
<accession>A0AAN8IR43</accession>
<evidence type="ECO:0000256" key="11">
    <source>
        <dbReference type="ARBA" id="ARBA00023145"/>
    </source>
</evidence>
<dbReference type="AlphaFoldDB" id="A0AAN8IR43"/>
<feature type="domain" description="ShKT" evidence="20">
    <location>
        <begin position="568"/>
        <end position="603"/>
    </location>
</feature>
<dbReference type="Gene3D" id="3.40.390.10">
    <property type="entry name" value="Collagenase (Catalytic Domain)"/>
    <property type="match status" value="1"/>
</dbReference>
<dbReference type="GO" id="GO:0006508">
    <property type="term" value="P:proteolysis"/>
    <property type="evidence" value="ECO:0007669"/>
    <property type="project" value="UniProtKB-KW"/>
</dbReference>
<evidence type="ECO:0000259" key="20">
    <source>
        <dbReference type="PROSITE" id="PS51670"/>
    </source>
</evidence>
<evidence type="ECO:0000256" key="2">
    <source>
        <dbReference type="ARBA" id="ARBA00004613"/>
    </source>
</evidence>
<dbReference type="PANTHER" id="PTHR10127:SF793">
    <property type="entry name" value="ZINC METALLOPROTEINASE NAS-31"/>
    <property type="match status" value="1"/>
</dbReference>
<keyword evidence="7 14" id="KW-0732">Signal</keyword>
<evidence type="ECO:0000313" key="23">
    <source>
        <dbReference type="Proteomes" id="UP001331761"/>
    </source>
</evidence>
<evidence type="ECO:0000256" key="9">
    <source>
        <dbReference type="ARBA" id="ARBA00022833"/>
    </source>
</evidence>
<dbReference type="Pfam" id="PF01400">
    <property type="entry name" value="Astacin"/>
    <property type="match status" value="1"/>
</dbReference>
<feature type="region of interest" description="Disordered" evidence="18">
    <location>
        <begin position="516"/>
        <end position="571"/>
    </location>
</feature>
<feature type="binding site" evidence="16">
    <location>
        <position position="255"/>
    </location>
    <ligand>
        <name>Zn(2+)</name>
        <dbReference type="ChEBI" id="CHEBI:29105"/>
        <note>catalytic</note>
    </ligand>
</feature>
<feature type="compositionally biased region" description="Polar residues" evidence="18">
    <location>
        <begin position="553"/>
        <end position="562"/>
    </location>
</feature>
<dbReference type="CDD" id="cd04280">
    <property type="entry name" value="ZnMc_astacin_like"/>
    <property type="match status" value="1"/>
</dbReference>
<dbReference type="PROSITE" id="PS51670">
    <property type="entry name" value="SHKT"/>
    <property type="match status" value="1"/>
</dbReference>
<evidence type="ECO:0000259" key="21">
    <source>
        <dbReference type="PROSITE" id="PS51864"/>
    </source>
</evidence>
<evidence type="ECO:0000313" key="22">
    <source>
        <dbReference type="EMBL" id="KAK5982861.1"/>
    </source>
</evidence>
<evidence type="ECO:0000256" key="13">
    <source>
        <dbReference type="ARBA" id="ARBA00023180"/>
    </source>
</evidence>
<feature type="binding site" evidence="16">
    <location>
        <position position="259"/>
    </location>
    <ligand>
        <name>Zn(2+)</name>
        <dbReference type="ChEBI" id="CHEBI:29105"/>
        <note>catalytic</note>
    </ligand>
</feature>
<dbReference type="SUPFAM" id="SSF55486">
    <property type="entry name" value="Metalloproteases ('zincins'), catalytic domain"/>
    <property type="match status" value="1"/>
</dbReference>
<dbReference type="PRINTS" id="PR00480">
    <property type="entry name" value="ASTACIN"/>
</dbReference>
<comment type="subcellular location">
    <subcellularLocation>
        <location evidence="2 14">Secreted</location>
    </subcellularLocation>
</comment>
<evidence type="ECO:0000256" key="15">
    <source>
        <dbReference type="PROSITE-ProRule" id="PRU01005"/>
    </source>
</evidence>
<organism evidence="22 23">
    <name type="scientific">Trichostrongylus colubriformis</name>
    <name type="common">Black scour worm</name>
    <dbReference type="NCBI Taxonomy" id="6319"/>
    <lineage>
        <taxon>Eukaryota</taxon>
        <taxon>Metazoa</taxon>
        <taxon>Ecdysozoa</taxon>
        <taxon>Nematoda</taxon>
        <taxon>Chromadorea</taxon>
        <taxon>Rhabditida</taxon>
        <taxon>Rhabditina</taxon>
        <taxon>Rhabditomorpha</taxon>
        <taxon>Strongyloidea</taxon>
        <taxon>Trichostrongylidae</taxon>
        <taxon>Trichostrongylus</taxon>
    </lineage>
</organism>
<evidence type="ECO:0000256" key="14">
    <source>
        <dbReference type="PIRNR" id="PIRNR036365"/>
    </source>
</evidence>
<dbReference type="GO" id="GO:0008270">
    <property type="term" value="F:zinc ion binding"/>
    <property type="evidence" value="ECO:0007669"/>
    <property type="project" value="UniProtKB-UniRule"/>
</dbReference>
<reference evidence="22 23" key="1">
    <citation type="submission" date="2019-10" db="EMBL/GenBank/DDBJ databases">
        <title>Assembly and Annotation for the nematode Trichostrongylus colubriformis.</title>
        <authorList>
            <person name="Martin J."/>
        </authorList>
    </citation>
    <scope>NUCLEOTIDE SEQUENCE [LARGE SCALE GENOMIC DNA]</scope>
    <source>
        <strain evidence="22">G859</strain>
        <tissue evidence="22">Whole worm</tissue>
    </source>
</reference>
<dbReference type="PROSITE" id="PS51864">
    <property type="entry name" value="ASTACIN"/>
    <property type="match status" value="1"/>
</dbReference>
<dbReference type="PANTHER" id="PTHR10127">
    <property type="entry name" value="DISCOIDIN, CUB, EGF, LAMININ , AND ZINC METALLOPROTEASE DOMAIN CONTAINING"/>
    <property type="match status" value="1"/>
</dbReference>
<feature type="active site" evidence="16">
    <location>
        <position position="256"/>
    </location>
</feature>
<evidence type="ECO:0000256" key="18">
    <source>
        <dbReference type="SAM" id="MobiDB-lite"/>
    </source>
</evidence>
<evidence type="ECO:0000256" key="5">
    <source>
        <dbReference type="ARBA" id="ARBA00022670"/>
    </source>
</evidence>
<gene>
    <name evidence="22" type="ORF">GCK32_008440</name>
</gene>
<keyword evidence="23" id="KW-1185">Reference proteome</keyword>
<evidence type="ECO:0000256" key="10">
    <source>
        <dbReference type="ARBA" id="ARBA00023049"/>
    </source>
</evidence>
<evidence type="ECO:0000256" key="6">
    <source>
        <dbReference type="ARBA" id="ARBA00022723"/>
    </source>
</evidence>
<keyword evidence="8 16" id="KW-0378">Hydrolase</keyword>
<dbReference type="InterPro" id="IPR017050">
    <property type="entry name" value="Metallopeptidase_nem"/>
</dbReference>
<keyword evidence="12" id="KW-1015">Disulfide bond</keyword>
<feature type="signal peptide" evidence="14 17">
    <location>
        <begin position="1"/>
        <end position="31"/>
    </location>
</feature>
<dbReference type="GO" id="GO:0005576">
    <property type="term" value="C:extracellular region"/>
    <property type="evidence" value="ECO:0007669"/>
    <property type="project" value="UniProtKB-SubCell"/>
</dbReference>
<dbReference type="InterPro" id="IPR035914">
    <property type="entry name" value="Sperma_CUB_dom_sf"/>
</dbReference>
<keyword evidence="6 16" id="KW-0479">Metal-binding</keyword>
<dbReference type="GO" id="GO:0018996">
    <property type="term" value="P:molting cycle, collagen and cuticulin-based cuticle"/>
    <property type="evidence" value="ECO:0007669"/>
    <property type="project" value="InterPro"/>
</dbReference>
<dbReference type="InterPro" id="IPR034035">
    <property type="entry name" value="Astacin-like_dom"/>
</dbReference>
<dbReference type="GO" id="GO:0004222">
    <property type="term" value="F:metalloendopeptidase activity"/>
    <property type="evidence" value="ECO:0007669"/>
    <property type="project" value="UniProtKB-UniRule"/>
</dbReference>
<keyword evidence="5 16" id="KW-0645">Protease</keyword>
<evidence type="ECO:0000259" key="19">
    <source>
        <dbReference type="PROSITE" id="PS01180"/>
    </source>
</evidence>
<dbReference type="Proteomes" id="UP001331761">
    <property type="component" value="Unassembled WGS sequence"/>
</dbReference>
<dbReference type="EMBL" id="WIXE01004634">
    <property type="protein sequence ID" value="KAK5982861.1"/>
    <property type="molecule type" value="Genomic_DNA"/>
</dbReference>
<protein>
    <recommendedName>
        <fullName evidence="14">Zinc metalloproteinase</fullName>
    </recommendedName>
</protein>
<dbReference type="InterPro" id="IPR024079">
    <property type="entry name" value="MetalloPept_cat_dom_sf"/>
</dbReference>
<dbReference type="InterPro" id="IPR000859">
    <property type="entry name" value="CUB_dom"/>
</dbReference>
<keyword evidence="11" id="KW-0865">Zymogen</keyword>
<keyword evidence="9 16" id="KW-0862">Zinc</keyword>
<dbReference type="InterPro" id="IPR006026">
    <property type="entry name" value="Peptidase_Metallo"/>
</dbReference>
<feature type="domain" description="CUB" evidence="19">
    <location>
        <begin position="401"/>
        <end position="518"/>
    </location>
</feature>
<comment type="caution">
    <text evidence="22">The sequence shown here is derived from an EMBL/GenBank/DDBJ whole genome shotgun (WGS) entry which is preliminary data.</text>
</comment>
<comment type="function">
    <text evidence="1">Metalloprotease.</text>
</comment>
<evidence type="ECO:0000256" key="4">
    <source>
        <dbReference type="ARBA" id="ARBA00022536"/>
    </source>
</evidence>
<keyword evidence="13" id="KW-0325">Glycoprotein</keyword>
<sequence length="603" mass="68089">MFLHLSCFMEAAGKRMRLILLTLLLVAHVDAGILDSFRGILSSQGSFVQKFKNATVIGFRELFSNTTLFKIRDRFNNMKDKVMTLLKRSSENTKAFLERIKIMRPIKNDRVEDVGDNIYEVNKNSKVDTELYQGDMILTDEQAEEIIQGIEEEVSGRNRTKRQAYKDWRYPRTIWADGVNYYFHESASEEMRRAFKKAARLWEKNSCIDFKKNETAISVIHVIPSNGCFSRFGRRGGLQELSLGRGCETIGTAAHEIGHALGFFHTMSRHDRNKYIAVAVDNLRLDLASQFYQESERTNHNYGMEYDYGSIMHYGTHSATNNGEPTMMPYDVNYQQTLGSPFISFIDLSMINEHYKCKEKCDIATSAKCQMGGFPHPRNCSRCICPSGYAGELCTRRPHGCGKTIQASSKWTKLVDVMGVRLQTSLEFTKCHYWIESPPGTVIEVKLLDFTEGLSTDGCSYAGVEIKTNKDQTLTGYRFCSPQAAGTTLRSHINRVPIMTYNRKYETTTTLEYRFVPASQNGSRPTPEATGVRHTKSDKRRPFGQGSEERPNTKLTASTPVGSSSSSCEDSGSWCVTLVWSGLCDKEHAKSSAMKCPKSCGLC</sequence>
<evidence type="ECO:0000256" key="16">
    <source>
        <dbReference type="PROSITE-ProRule" id="PRU01211"/>
    </source>
</evidence>
<comment type="caution">
    <text evidence="15">Lacks conserved residue(s) required for the propagation of feature annotation.</text>
</comment>
<feature type="domain" description="Peptidase M12A" evidence="21">
    <location>
        <begin position="163"/>
        <end position="358"/>
    </location>
</feature>
<evidence type="ECO:0000256" key="1">
    <source>
        <dbReference type="ARBA" id="ARBA00002657"/>
    </source>
</evidence>
<proteinExistence type="predicted"/>
<keyword evidence="10 16" id="KW-0482">Metalloprotease</keyword>
<dbReference type="PIRSF" id="PIRSF036365">
    <property type="entry name" value="Astacin_nematoda"/>
    <property type="match status" value="1"/>
</dbReference>
<dbReference type="InterPro" id="IPR003582">
    <property type="entry name" value="ShKT_dom"/>
</dbReference>
<dbReference type="PROSITE" id="PS01180">
    <property type="entry name" value="CUB"/>
    <property type="match status" value="1"/>
</dbReference>
<keyword evidence="4" id="KW-0245">EGF-like domain</keyword>
<feature type="binding site" evidence="16">
    <location>
        <position position="265"/>
    </location>
    <ligand>
        <name>Zn(2+)</name>
        <dbReference type="ChEBI" id="CHEBI:29105"/>
        <note>catalytic</note>
    </ligand>
</feature>
<dbReference type="SUPFAM" id="SSF49854">
    <property type="entry name" value="Spermadhesin, CUB domain"/>
    <property type="match status" value="1"/>
</dbReference>
<evidence type="ECO:0000256" key="3">
    <source>
        <dbReference type="ARBA" id="ARBA00022525"/>
    </source>
</evidence>